<dbReference type="GO" id="GO:0006310">
    <property type="term" value="P:DNA recombination"/>
    <property type="evidence" value="ECO:0007669"/>
    <property type="project" value="UniProtKB-KW"/>
</dbReference>
<dbReference type="GO" id="GO:0003677">
    <property type="term" value="F:DNA binding"/>
    <property type="evidence" value="ECO:0007669"/>
    <property type="project" value="InterPro"/>
</dbReference>
<evidence type="ECO:0000259" key="2">
    <source>
        <dbReference type="PROSITE" id="PS51898"/>
    </source>
</evidence>
<comment type="caution">
    <text evidence="3">The sequence shown here is derived from an EMBL/GenBank/DDBJ whole genome shotgun (WGS) entry which is preliminary data.</text>
</comment>
<dbReference type="InterPro" id="IPR011010">
    <property type="entry name" value="DNA_brk_join_enz"/>
</dbReference>
<dbReference type="InterPro" id="IPR002104">
    <property type="entry name" value="Integrase_catalytic"/>
</dbReference>
<dbReference type="Gene3D" id="1.10.443.10">
    <property type="entry name" value="Intergrase catalytic core"/>
    <property type="match status" value="1"/>
</dbReference>
<sequence>MKKALKEQADAILKKHKAFGKSKSQAKMIGSTQFRQFTSVRSYNSTISTLATIAKNLGVSQIKEIDSVMAVKYLEQRKEQKSITKICSKEKDWQTLSQKTLDAERKALSVMLGKDLERIFSTQDKRNASRSYTNEQIENIKNAQSEKNKLCTEISRASGLRAIELLTIKRLDEDSKSTARNWRNDRFQGMEGVVYVVTGKGGLKREVMLTNELAKKLEAHRLEHPKTVYDRGVEIKSSYNLSGGQNFSESFGAASERTLGFSHGAHGLRHSYAQDRYFTLRHLGKSEKDAKAIVSQELGHFRPQIVEVYLR</sequence>
<evidence type="ECO:0000313" key="4">
    <source>
        <dbReference type="Proteomes" id="UP000076661"/>
    </source>
</evidence>
<feature type="domain" description="Tyr recombinase" evidence="2">
    <location>
        <begin position="103"/>
        <end position="311"/>
    </location>
</feature>
<proteinExistence type="predicted"/>
<dbReference type="GO" id="GO:0015074">
    <property type="term" value="P:DNA integration"/>
    <property type="evidence" value="ECO:0007669"/>
    <property type="project" value="InterPro"/>
</dbReference>
<dbReference type="EMBL" id="AUXX01000034">
    <property type="protein sequence ID" value="KZN63311.1"/>
    <property type="molecule type" value="Genomic_DNA"/>
</dbReference>
<gene>
    <name evidence="3" type="ORF">N478_03415</name>
</gene>
<dbReference type="Proteomes" id="UP000076661">
    <property type="component" value="Unassembled WGS sequence"/>
</dbReference>
<dbReference type="PROSITE" id="PS51898">
    <property type="entry name" value="TYR_RECOMBINASE"/>
    <property type="match status" value="1"/>
</dbReference>
<accession>A0A167KUU8</accession>
<reference evidence="3 4" key="1">
    <citation type="submission" date="2013-07" db="EMBL/GenBank/DDBJ databases">
        <title>Comparative Genomic and Metabolomic Analysis of Twelve Strains of Pseudoalteromonas luteoviolacea.</title>
        <authorList>
            <person name="Vynne N.G."/>
            <person name="Mansson M."/>
            <person name="Gram L."/>
        </authorList>
    </citation>
    <scope>NUCLEOTIDE SEQUENCE [LARGE SCALE GENOMIC DNA]</scope>
    <source>
        <strain evidence="3 4">S4060-1</strain>
    </source>
</reference>
<dbReference type="AlphaFoldDB" id="A0A167KUU8"/>
<dbReference type="InterPro" id="IPR013762">
    <property type="entry name" value="Integrase-like_cat_sf"/>
</dbReference>
<evidence type="ECO:0000313" key="3">
    <source>
        <dbReference type="EMBL" id="KZN63311.1"/>
    </source>
</evidence>
<name>A0A167KUU8_9GAMM</name>
<evidence type="ECO:0000256" key="1">
    <source>
        <dbReference type="ARBA" id="ARBA00023172"/>
    </source>
</evidence>
<dbReference type="SUPFAM" id="SSF56349">
    <property type="entry name" value="DNA breaking-rejoining enzymes"/>
    <property type="match status" value="1"/>
</dbReference>
<dbReference type="RefSeq" id="WP_063382097.1">
    <property type="nucleotide sequence ID" value="NZ_AUXX01000034.1"/>
</dbReference>
<organism evidence="3 4">
    <name type="scientific">Pseudoalteromonas luteoviolacea S4060-1</name>
    <dbReference type="NCBI Taxonomy" id="1365257"/>
    <lineage>
        <taxon>Bacteria</taxon>
        <taxon>Pseudomonadati</taxon>
        <taxon>Pseudomonadota</taxon>
        <taxon>Gammaproteobacteria</taxon>
        <taxon>Alteromonadales</taxon>
        <taxon>Pseudoalteromonadaceae</taxon>
        <taxon>Pseudoalteromonas</taxon>
    </lineage>
</organism>
<keyword evidence="1" id="KW-0233">DNA recombination</keyword>
<protein>
    <recommendedName>
        <fullName evidence="2">Tyr recombinase domain-containing protein</fullName>
    </recommendedName>
</protein>
<dbReference type="PATRIC" id="fig|1365257.3.peg.3717"/>